<evidence type="ECO:0000313" key="3">
    <source>
        <dbReference type="Proteomes" id="UP000006738"/>
    </source>
</evidence>
<reference evidence="3" key="1">
    <citation type="submission" date="2007-02" db="EMBL/GenBank/DDBJ databases">
        <authorList>
            <person name="DeShazer D."/>
            <person name="Woods D.E."/>
            <person name="Nierman W.C."/>
        </authorList>
    </citation>
    <scope>NUCLEOTIDE SEQUENCE [LARGE SCALE GENOMIC DNA]</scope>
    <source>
        <strain evidence="3">1106a</strain>
    </source>
</reference>
<dbReference type="AlphaFoldDB" id="A3P201"/>
<name>A3P201_BURP0</name>
<organism evidence="2 3">
    <name type="scientific">Burkholderia pseudomallei (strain 1106a)</name>
    <dbReference type="NCBI Taxonomy" id="357348"/>
    <lineage>
        <taxon>Bacteria</taxon>
        <taxon>Pseudomonadati</taxon>
        <taxon>Pseudomonadota</taxon>
        <taxon>Betaproteobacteria</taxon>
        <taxon>Burkholderiales</taxon>
        <taxon>Burkholderiaceae</taxon>
        <taxon>Burkholderia</taxon>
        <taxon>pseudomallei group</taxon>
    </lineage>
</organism>
<sequence length="146" mass="15848">MPDREIGRFSCVRRAGAAARDQYLGSRGGRRRRGRRSSRMPAARRSIGRAVAARKVAAAASCGFRGTAARLRACSSRRTPRARCCAARTCGVIRGLAVWRRGFAVSPYRHVADSTPAVRRACNMAAHRAQPGVAAEQRDTLDTPRA</sequence>
<evidence type="ECO:0000313" key="2">
    <source>
        <dbReference type="EMBL" id="ABN93110.1"/>
    </source>
</evidence>
<dbReference type="KEGG" id="bpl:BURPS1106A_A0318"/>
<dbReference type="EMBL" id="CP000573">
    <property type="protein sequence ID" value="ABN93110.1"/>
    <property type="molecule type" value="Genomic_DNA"/>
</dbReference>
<feature type="region of interest" description="Disordered" evidence="1">
    <location>
        <begin position="22"/>
        <end position="47"/>
    </location>
</feature>
<evidence type="ECO:0000256" key="1">
    <source>
        <dbReference type="SAM" id="MobiDB-lite"/>
    </source>
</evidence>
<proteinExistence type="predicted"/>
<gene>
    <name evidence="2" type="ordered locus">BURPS1106A_A0318</name>
</gene>
<accession>A3P201</accession>
<feature type="compositionally biased region" description="Basic residues" evidence="1">
    <location>
        <begin position="28"/>
        <end position="38"/>
    </location>
</feature>
<protein>
    <submittedName>
        <fullName evidence="2">Uncharacterized protein</fullName>
    </submittedName>
</protein>
<dbReference type="HOGENOM" id="CLU_114009_0_0_4"/>
<dbReference type="Proteomes" id="UP000006738">
    <property type="component" value="Chromosome II"/>
</dbReference>